<proteinExistence type="predicted"/>
<comment type="caution">
    <text evidence="3">The sequence shown here is derived from an EMBL/GenBank/DDBJ whole genome shotgun (WGS) entry which is preliminary data.</text>
</comment>
<dbReference type="InterPro" id="IPR036291">
    <property type="entry name" value="NAD(P)-bd_dom_sf"/>
</dbReference>
<gene>
    <name evidence="3" type="ORF">POF50_011705</name>
</gene>
<dbReference type="InterPro" id="IPR050463">
    <property type="entry name" value="Gfo/Idh/MocA_oxidrdct_glycsds"/>
</dbReference>
<dbReference type="GO" id="GO:0000166">
    <property type="term" value="F:nucleotide binding"/>
    <property type="evidence" value="ECO:0007669"/>
    <property type="project" value="InterPro"/>
</dbReference>
<evidence type="ECO:0000256" key="1">
    <source>
        <dbReference type="ARBA" id="ARBA00023002"/>
    </source>
</evidence>
<name>A0AA90H721_9ACTN</name>
<evidence type="ECO:0000313" key="3">
    <source>
        <dbReference type="EMBL" id="MDI5969995.1"/>
    </source>
</evidence>
<keyword evidence="1" id="KW-0560">Oxidoreductase</keyword>
<dbReference type="SUPFAM" id="SSF51735">
    <property type="entry name" value="NAD(P)-binding Rossmann-fold domains"/>
    <property type="match status" value="1"/>
</dbReference>
<dbReference type="RefSeq" id="WP_271316251.1">
    <property type="nucleotide sequence ID" value="NZ_JABXJJ020000012.1"/>
</dbReference>
<accession>A0AA90H721</accession>
<dbReference type="EMBL" id="JABXJJ020000012">
    <property type="protein sequence ID" value="MDI5969995.1"/>
    <property type="molecule type" value="Genomic_DNA"/>
</dbReference>
<dbReference type="AlphaFoldDB" id="A0AA90H721"/>
<dbReference type="Gene3D" id="3.30.360.10">
    <property type="entry name" value="Dihydrodipicolinate Reductase, domain 2"/>
    <property type="match status" value="1"/>
</dbReference>
<dbReference type="PANTHER" id="PTHR43818">
    <property type="entry name" value="BCDNA.GH03377"/>
    <property type="match status" value="1"/>
</dbReference>
<reference evidence="3" key="1">
    <citation type="submission" date="2023-05" db="EMBL/GenBank/DDBJ databases">
        <title>Streptantibioticus silvisoli sp. nov., acidotolerant actinomycetes 1 from pine litter.</title>
        <authorList>
            <person name="Swiecimska M."/>
            <person name="Golinska P."/>
            <person name="Sangal V."/>
            <person name="Wachnowicz B."/>
            <person name="Goodfellow M."/>
        </authorList>
    </citation>
    <scope>NUCLEOTIDE SEQUENCE</scope>
    <source>
        <strain evidence="3">SL13</strain>
    </source>
</reference>
<dbReference type="GO" id="GO:0016491">
    <property type="term" value="F:oxidoreductase activity"/>
    <property type="evidence" value="ECO:0007669"/>
    <property type="project" value="UniProtKB-KW"/>
</dbReference>
<dbReference type="Gene3D" id="3.40.50.720">
    <property type="entry name" value="NAD(P)-binding Rossmann-like Domain"/>
    <property type="match status" value="1"/>
</dbReference>
<feature type="domain" description="Gfo/Idh/MocA-like oxidoreductase N-terminal" evidence="2">
    <location>
        <begin position="10"/>
        <end position="126"/>
    </location>
</feature>
<evidence type="ECO:0000259" key="2">
    <source>
        <dbReference type="Pfam" id="PF01408"/>
    </source>
</evidence>
<protein>
    <submittedName>
        <fullName evidence="3">Gfo/Idh/MocA family oxidoreductase</fullName>
    </submittedName>
</protein>
<dbReference type="InterPro" id="IPR000683">
    <property type="entry name" value="Gfo/Idh/MocA-like_OxRdtase_N"/>
</dbReference>
<sequence>MSEERRRRVRLGVIGLGVMGSRTLDCALGHPDYVVPLAADLGAGAVERTRASHPDLTFTTPAELVASGELDAVYIATPPASHARLAVDALRSGKAVFCEKPLAVSPADGRLMLDAATATGLANAVNFPLADTPATLHVERALAAGEAGEVRGVDIRLTFPLWPRPFQATAVWVGERAEGGFVREVFSHFAYLTDRLAGPLRPVRTGLRFPGDPAASESDAHGLLYAGEVPVHVTGRAGVAGPETYEWVLWGTRRSYLLRDWRDLFVSDGGAWTPVDPGGLPERGEGSRLTSFARAVRGEPFGDLADFAAALRVQEAVEAFHGTDGGGVNA</sequence>
<dbReference type="Pfam" id="PF01408">
    <property type="entry name" value="GFO_IDH_MocA"/>
    <property type="match status" value="1"/>
</dbReference>
<dbReference type="PANTHER" id="PTHR43818:SF11">
    <property type="entry name" value="BCDNA.GH03377"/>
    <property type="match status" value="1"/>
</dbReference>
<dbReference type="SUPFAM" id="SSF55347">
    <property type="entry name" value="Glyceraldehyde-3-phosphate dehydrogenase-like, C-terminal domain"/>
    <property type="match status" value="1"/>
</dbReference>
<organism evidence="3">
    <name type="scientific">Streptantibioticus silvisoli</name>
    <dbReference type="NCBI Taxonomy" id="2705255"/>
    <lineage>
        <taxon>Bacteria</taxon>
        <taxon>Bacillati</taxon>
        <taxon>Actinomycetota</taxon>
        <taxon>Actinomycetes</taxon>
        <taxon>Kitasatosporales</taxon>
        <taxon>Streptomycetaceae</taxon>
        <taxon>Streptantibioticus</taxon>
    </lineage>
</organism>